<comment type="subcellular location">
    <subcellularLocation>
        <location evidence="1">Nucleus</location>
    </subcellularLocation>
</comment>
<protein>
    <recommendedName>
        <fullName evidence="6">Matrin-type domain-containing protein</fullName>
    </recommendedName>
</protein>
<feature type="domain" description="Matrin-type" evidence="6">
    <location>
        <begin position="7"/>
        <end position="39"/>
    </location>
</feature>
<keyword evidence="8" id="KW-1185">Reference proteome</keyword>
<evidence type="ECO:0000313" key="8">
    <source>
        <dbReference type="Proteomes" id="UP001057375"/>
    </source>
</evidence>
<keyword evidence="4" id="KW-0862">Zinc</keyword>
<organism evidence="7 8">
    <name type="scientific">Aduncisulcus paluster</name>
    <dbReference type="NCBI Taxonomy" id="2918883"/>
    <lineage>
        <taxon>Eukaryota</taxon>
        <taxon>Metamonada</taxon>
        <taxon>Carpediemonas-like organisms</taxon>
        <taxon>Aduncisulcus</taxon>
    </lineage>
</organism>
<dbReference type="InterPro" id="IPR013085">
    <property type="entry name" value="U1-CZ_Znf_C2H2"/>
</dbReference>
<evidence type="ECO:0000256" key="4">
    <source>
        <dbReference type="ARBA" id="ARBA00022833"/>
    </source>
</evidence>
<gene>
    <name evidence="7" type="ORF">ADUPG1_014245</name>
</gene>
<evidence type="ECO:0000256" key="2">
    <source>
        <dbReference type="ARBA" id="ARBA00022723"/>
    </source>
</evidence>
<dbReference type="EMBL" id="BQXS01013860">
    <property type="protein sequence ID" value="GKT29855.1"/>
    <property type="molecule type" value="Genomic_DNA"/>
</dbReference>
<dbReference type="SUPFAM" id="SSF57667">
    <property type="entry name" value="beta-beta-alpha zinc fingers"/>
    <property type="match status" value="1"/>
</dbReference>
<dbReference type="InterPro" id="IPR003604">
    <property type="entry name" value="Matrin/U1-like-C_Znf_C2H2"/>
</dbReference>
<dbReference type="InterPro" id="IPR036236">
    <property type="entry name" value="Znf_C2H2_sf"/>
</dbReference>
<evidence type="ECO:0000313" key="7">
    <source>
        <dbReference type="EMBL" id="GKT29855.1"/>
    </source>
</evidence>
<name>A0ABQ5KBC1_9EUKA</name>
<dbReference type="Proteomes" id="UP001057375">
    <property type="component" value="Unassembled WGS sequence"/>
</dbReference>
<comment type="caution">
    <text evidence="7">The sequence shown here is derived from an EMBL/GenBank/DDBJ whole genome shotgun (WGS) entry which is preliminary data.</text>
</comment>
<proteinExistence type="predicted"/>
<keyword evidence="2" id="KW-0479">Metal-binding</keyword>
<reference evidence="7" key="1">
    <citation type="submission" date="2022-03" db="EMBL/GenBank/DDBJ databases">
        <title>Draft genome sequence of Aduncisulcus paluster, a free-living microaerophilic Fornicata.</title>
        <authorList>
            <person name="Yuyama I."/>
            <person name="Kume K."/>
            <person name="Tamura T."/>
            <person name="Inagaki Y."/>
            <person name="Hashimoto T."/>
        </authorList>
    </citation>
    <scope>NUCLEOTIDE SEQUENCE</scope>
    <source>
        <strain evidence="7">NY0171</strain>
    </source>
</reference>
<dbReference type="Gene3D" id="3.30.160.60">
    <property type="entry name" value="Classic Zinc Finger"/>
    <property type="match status" value="1"/>
</dbReference>
<dbReference type="PROSITE" id="PS50171">
    <property type="entry name" value="ZF_MATRIN"/>
    <property type="match status" value="1"/>
</dbReference>
<keyword evidence="3" id="KW-0863">Zinc-finger</keyword>
<evidence type="ECO:0000259" key="6">
    <source>
        <dbReference type="PROSITE" id="PS50171"/>
    </source>
</evidence>
<evidence type="ECO:0000256" key="5">
    <source>
        <dbReference type="ARBA" id="ARBA00023242"/>
    </source>
</evidence>
<evidence type="ECO:0000256" key="1">
    <source>
        <dbReference type="ARBA" id="ARBA00004123"/>
    </source>
</evidence>
<accession>A0ABQ5KBC1</accession>
<keyword evidence="5" id="KW-0539">Nucleus</keyword>
<dbReference type="InterPro" id="IPR000690">
    <property type="entry name" value="Matrin/U1-C_Znf_C2H2"/>
</dbReference>
<dbReference type="Pfam" id="PF06220">
    <property type="entry name" value="zf-U1"/>
    <property type="match status" value="1"/>
</dbReference>
<sequence length="78" mass="9129">MGGKKRWVCDYCDVPLKSSTAAARREHCMGVDHQKAVKMWWKEKNKELIAQYVKKRVELGLPKFPPEWEDARKAKQAL</sequence>
<dbReference type="SMART" id="SM00451">
    <property type="entry name" value="ZnF_U1"/>
    <property type="match status" value="1"/>
</dbReference>
<evidence type="ECO:0000256" key="3">
    <source>
        <dbReference type="ARBA" id="ARBA00022771"/>
    </source>
</evidence>